<reference evidence="1" key="2">
    <citation type="submission" date="2011-02" db="EMBL/GenBank/DDBJ databases">
        <authorList>
            <person name="MacLean D."/>
        </authorList>
    </citation>
    <scope>NUCLEOTIDE SEQUENCE</scope>
</reference>
<protein>
    <submittedName>
        <fullName evidence="1">Uncharacterized protein AlNc14C35G3151</fullName>
    </submittedName>
</protein>
<dbReference type="HOGENOM" id="CLU_925643_0_0_1"/>
<gene>
    <name evidence="1" type="primary">AlNc14C35G3151</name>
    <name evidence="1" type="ORF">ALNC14_036250</name>
</gene>
<dbReference type="EMBL" id="FR824080">
    <property type="protein sequence ID" value="CCA17482.1"/>
    <property type="molecule type" value="Genomic_DNA"/>
</dbReference>
<proteinExistence type="predicted"/>
<dbReference type="AlphaFoldDB" id="F0W8M6"/>
<dbReference type="InterPro" id="IPR027417">
    <property type="entry name" value="P-loop_NTPase"/>
</dbReference>
<name>F0W8M6_9STRA</name>
<reference evidence="1" key="1">
    <citation type="journal article" date="2011" name="PLoS Biol.">
        <title>Gene gain and loss during evolution of obligate parasitism in the white rust pathogen of Arabidopsis thaliana.</title>
        <authorList>
            <person name="Kemen E."/>
            <person name="Gardiner A."/>
            <person name="Schultz-Larsen T."/>
            <person name="Kemen A.C."/>
            <person name="Balmuth A.L."/>
            <person name="Robert-Seilaniantz A."/>
            <person name="Bailey K."/>
            <person name="Holub E."/>
            <person name="Studholme D.J."/>
            <person name="Maclean D."/>
            <person name="Jones J.D."/>
        </authorList>
    </citation>
    <scope>NUCLEOTIDE SEQUENCE</scope>
</reference>
<sequence length="301" mass="34880">MRLQCDETAFDVLLRSIDYGFRTNVPFLDEPINASDVSTVGDATESGYKPRQVTQILAEYPFPTALLFHIVAAFLLKNVHEDEYSAQQVYMFDHEYELHAEILRDILLQTVETQLFDSDRATIVEALMDQVIVYRCHSTYEWIATINSLHFDLLTKPNTPILLILHRINSFDDIDKMMTQRFGNGLALTEKLYMLLRDFIQHHTPTVIASTEVTFRKNSWDSLESSLPAWTSQVHRRILFRRDPSKQGLWYTSKCMAQRRSASYHFEISDRHMIVNIQNANVSLSATSKRLSTDSTVYNRS</sequence>
<dbReference type="Gene3D" id="3.40.50.300">
    <property type="entry name" value="P-loop containing nucleotide triphosphate hydrolases"/>
    <property type="match status" value="1"/>
</dbReference>
<organism evidence="1">
    <name type="scientific">Albugo laibachii Nc14</name>
    <dbReference type="NCBI Taxonomy" id="890382"/>
    <lineage>
        <taxon>Eukaryota</taxon>
        <taxon>Sar</taxon>
        <taxon>Stramenopiles</taxon>
        <taxon>Oomycota</taxon>
        <taxon>Peronosporomycetes</taxon>
        <taxon>Albuginales</taxon>
        <taxon>Albuginaceae</taxon>
        <taxon>Albugo</taxon>
    </lineage>
</organism>
<evidence type="ECO:0000313" key="1">
    <source>
        <dbReference type="EMBL" id="CCA17482.1"/>
    </source>
</evidence>
<accession>F0W8M6</accession>